<dbReference type="Bgee" id="ENSMFAG00000003882">
    <property type="expression patterns" value="Expressed in colon"/>
</dbReference>
<evidence type="ECO:0000256" key="13">
    <source>
        <dbReference type="RuleBase" id="RU003832"/>
    </source>
</evidence>
<dbReference type="GO" id="GO:0022409">
    <property type="term" value="P:positive regulation of cell-cell adhesion"/>
    <property type="evidence" value="ECO:0007669"/>
    <property type="project" value="Ensembl"/>
</dbReference>
<comment type="catalytic activity">
    <reaction evidence="12">
        <text>an N-acetyl-alpha-neuraminyl-(2-&gt;3)-beta-D-galactosyl-(1-&gt;4)-N-acetyl-beta-D-glucosaminyl derivative + GDP-beta-L-fucose = an alpha-Neu5Ac-(2-&gt;3)-beta-D-Gal-(1-&gt;4)-[alpha-L-Fuc-(1-&gt;3)]-beta-D-GlcNAc derivative + GDP + H(+)</text>
        <dbReference type="Rhea" id="RHEA:56076"/>
        <dbReference type="ChEBI" id="CHEBI:15378"/>
        <dbReference type="ChEBI" id="CHEBI:57273"/>
        <dbReference type="ChEBI" id="CHEBI:58189"/>
        <dbReference type="ChEBI" id="CHEBI:136545"/>
        <dbReference type="ChEBI" id="CHEBI:139509"/>
    </reaction>
    <physiologicalReaction direction="left-to-right" evidence="12">
        <dbReference type="Rhea" id="RHEA:56077"/>
    </physiologicalReaction>
</comment>
<dbReference type="SUPFAM" id="SSF53756">
    <property type="entry name" value="UDP-Glycosyltransferase/glycogen phosphorylase"/>
    <property type="match status" value="2"/>
</dbReference>
<keyword evidence="5 13" id="KW-0808">Transferase</keyword>
<comment type="pathway">
    <text evidence="2">Protein modification; protein glycosylation.</text>
</comment>
<keyword evidence="17" id="KW-1185">Reference proteome</keyword>
<dbReference type="GO" id="GO:0030334">
    <property type="term" value="P:regulation of cell migration"/>
    <property type="evidence" value="ECO:0007669"/>
    <property type="project" value="Ensembl"/>
</dbReference>
<evidence type="ECO:0000256" key="7">
    <source>
        <dbReference type="ARBA" id="ARBA00022968"/>
    </source>
</evidence>
<dbReference type="GO" id="GO:0042127">
    <property type="term" value="P:regulation of cell population proliferation"/>
    <property type="evidence" value="ECO:0007669"/>
    <property type="project" value="Ensembl"/>
</dbReference>
<evidence type="ECO:0000313" key="17">
    <source>
        <dbReference type="Proteomes" id="UP000233100"/>
    </source>
</evidence>
<dbReference type="Pfam" id="PF00852">
    <property type="entry name" value="Glyco_transf_10"/>
    <property type="match status" value="1"/>
</dbReference>
<dbReference type="InterPro" id="IPR031481">
    <property type="entry name" value="Glyco_tran_10_N"/>
</dbReference>
<keyword evidence="8 13" id="KW-1133">Transmembrane helix</keyword>
<keyword evidence="7" id="KW-0735">Signal-anchor</keyword>
<reference evidence="16" key="3">
    <citation type="submission" date="2025-09" db="UniProtKB">
        <authorList>
            <consortium name="Ensembl"/>
        </authorList>
    </citation>
    <scope>IDENTIFICATION</scope>
</reference>
<evidence type="ECO:0000256" key="6">
    <source>
        <dbReference type="ARBA" id="ARBA00022692"/>
    </source>
</evidence>
<dbReference type="Proteomes" id="UP000233100">
    <property type="component" value="Chromosome 19"/>
</dbReference>
<dbReference type="Gene3D" id="3.40.50.11660">
    <property type="entry name" value="Glycosyl transferase family 10, C-terminal domain"/>
    <property type="match status" value="2"/>
</dbReference>
<evidence type="ECO:0000259" key="14">
    <source>
        <dbReference type="Pfam" id="PF00852"/>
    </source>
</evidence>
<keyword evidence="9 13" id="KW-0333">Golgi apparatus</keyword>
<name>A0A2K5WCH6_MACFA</name>
<protein>
    <recommendedName>
        <fullName evidence="13">Fucosyltransferase</fullName>
        <ecNumber evidence="13">2.4.1.-</ecNumber>
    </recommendedName>
</protein>
<evidence type="ECO:0000256" key="9">
    <source>
        <dbReference type="ARBA" id="ARBA00023034"/>
    </source>
</evidence>
<dbReference type="InterPro" id="IPR038577">
    <property type="entry name" value="GT10-like_C_sf"/>
</dbReference>
<accession>A0A2K5WCH6</accession>
<keyword evidence="10 13" id="KW-0472">Membrane</keyword>
<evidence type="ECO:0000256" key="12">
    <source>
        <dbReference type="ARBA" id="ARBA00036481"/>
    </source>
</evidence>
<dbReference type="GO" id="GO:0006493">
    <property type="term" value="P:protein O-linked glycosylation"/>
    <property type="evidence" value="ECO:0007669"/>
    <property type="project" value="Ensembl"/>
</dbReference>
<dbReference type="UniPathway" id="UPA00378"/>
<feature type="domain" description="Fucosyltransferase C-terminal" evidence="14">
    <location>
        <begin position="198"/>
        <end position="312"/>
    </location>
</feature>
<dbReference type="GO" id="GO:0032580">
    <property type="term" value="C:Golgi cisterna membrane"/>
    <property type="evidence" value="ECO:0007669"/>
    <property type="project" value="UniProtKB-SubCell"/>
</dbReference>
<dbReference type="GO" id="GO:0006487">
    <property type="term" value="P:protein N-linked glycosylation"/>
    <property type="evidence" value="ECO:0007669"/>
    <property type="project" value="Ensembl"/>
</dbReference>
<organism evidence="16 17">
    <name type="scientific">Macaca fascicularis</name>
    <name type="common">Crab-eating macaque</name>
    <name type="synonym">Cynomolgus monkey</name>
    <dbReference type="NCBI Taxonomy" id="9541"/>
    <lineage>
        <taxon>Eukaryota</taxon>
        <taxon>Metazoa</taxon>
        <taxon>Chordata</taxon>
        <taxon>Craniata</taxon>
        <taxon>Vertebrata</taxon>
        <taxon>Euteleostomi</taxon>
        <taxon>Mammalia</taxon>
        <taxon>Eutheria</taxon>
        <taxon>Euarchontoglires</taxon>
        <taxon>Primates</taxon>
        <taxon>Haplorrhini</taxon>
        <taxon>Catarrhini</taxon>
        <taxon>Cercopithecidae</taxon>
        <taxon>Cercopithecinae</taxon>
        <taxon>Macaca</taxon>
    </lineage>
</organism>
<dbReference type="PANTHER" id="PTHR11929">
    <property type="entry name" value="ALPHA- 1,3 -FUCOSYLTRANSFERASE"/>
    <property type="match status" value="1"/>
</dbReference>
<gene>
    <name evidence="16" type="primary">FUT3</name>
</gene>
<evidence type="ECO:0000256" key="4">
    <source>
        <dbReference type="ARBA" id="ARBA00022676"/>
    </source>
</evidence>
<dbReference type="EC" id="2.4.1.-" evidence="13"/>
<comment type="similarity">
    <text evidence="3 13">Belongs to the glycosyltransferase 10 family.</text>
</comment>
<evidence type="ECO:0000256" key="3">
    <source>
        <dbReference type="ARBA" id="ARBA00008919"/>
    </source>
</evidence>
<reference evidence="16 17" key="1">
    <citation type="submission" date="2013-03" db="EMBL/GenBank/DDBJ databases">
        <authorList>
            <person name="Warren W."/>
            <person name="Wilson R.K."/>
        </authorList>
    </citation>
    <scope>NUCLEOTIDE SEQUENCE</scope>
</reference>
<sequence>MDPLGTAKPQWPWRHCLAALLFQLLVAVCFFSYLRVSQDDATGFPRPGLMAVAPVTGAPNGSSRQDTTPTRPTLLILLWTWPFHIPVALSRCSEMVPGTADCQITADRKVYPKADAVIVHHWDIMSNPKSRLPPSPRPQGQRWIWFNLEPPSNCWHLQALDGYFNLTMSYRSDSDIFTPYGWLEPRSGQPAHPPLNLSAKTELVAWAVSNWKPDLARVRYYQSLQAHLKVDVYGKSHKPLPKGTMMETLSQYKFYLAFENSLNPDYITEKLWRNALEAWAVPVVLGPSRRNYERFLPPDAFIHVDDFQSPKFLPPDAFIHVDDFQSPEDLARYLQELDKDHARYLSYFRWRETLRPRFSSWALDFCKACWKLQEESRYQTVRSIATWFT</sequence>
<evidence type="ECO:0000256" key="8">
    <source>
        <dbReference type="ARBA" id="ARBA00022989"/>
    </source>
</evidence>
<dbReference type="GeneTree" id="ENSGT00940000163389"/>
<dbReference type="InterPro" id="IPR001503">
    <property type="entry name" value="Glyco_trans_10"/>
</dbReference>
<keyword evidence="6 13" id="KW-0812">Transmembrane</keyword>
<evidence type="ECO:0000256" key="5">
    <source>
        <dbReference type="ARBA" id="ARBA00022679"/>
    </source>
</evidence>
<dbReference type="STRING" id="9541.ENSMFAP00000034823"/>
<dbReference type="GO" id="GO:0000139">
    <property type="term" value="C:Golgi membrane"/>
    <property type="evidence" value="ECO:0007669"/>
    <property type="project" value="UniProtKB-ARBA"/>
</dbReference>
<dbReference type="AlphaFoldDB" id="A0A2K5WCH6"/>
<dbReference type="GO" id="GO:0006672">
    <property type="term" value="P:ceramide metabolic process"/>
    <property type="evidence" value="ECO:0007669"/>
    <property type="project" value="Ensembl"/>
</dbReference>
<evidence type="ECO:0000256" key="1">
    <source>
        <dbReference type="ARBA" id="ARBA00004323"/>
    </source>
</evidence>
<dbReference type="GO" id="GO:0009312">
    <property type="term" value="P:oligosaccharide biosynthetic process"/>
    <property type="evidence" value="ECO:0007669"/>
    <property type="project" value="Ensembl"/>
</dbReference>
<evidence type="ECO:0000259" key="15">
    <source>
        <dbReference type="Pfam" id="PF17039"/>
    </source>
</evidence>
<dbReference type="Pfam" id="PF17039">
    <property type="entry name" value="Glyco_tran_10_N"/>
    <property type="match status" value="1"/>
</dbReference>
<reference evidence="16" key="2">
    <citation type="submission" date="2025-08" db="UniProtKB">
        <authorList>
            <consortium name="Ensembl"/>
        </authorList>
    </citation>
    <scope>IDENTIFICATION</scope>
</reference>
<dbReference type="PANTHER" id="PTHR11929:SF165">
    <property type="entry name" value="3-GALACTOSYL-N-ACETYLGLUCOSAMINIDE 4-ALPHA-L-FUCOSYLTRANSFERASE FUT3"/>
    <property type="match status" value="1"/>
</dbReference>
<evidence type="ECO:0000256" key="11">
    <source>
        <dbReference type="ARBA" id="ARBA00023180"/>
    </source>
</evidence>
<dbReference type="GO" id="GO:0017060">
    <property type="term" value="F:3-galactosyl-N-acetylglucosaminide 4-alpha-L-fucosyltransferase activity"/>
    <property type="evidence" value="ECO:0007669"/>
    <property type="project" value="UniProtKB-EC"/>
</dbReference>
<keyword evidence="4 13" id="KW-0328">Glycosyltransferase</keyword>
<feature type="domain" description="Fucosyltransferase N-terminal" evidence="15">
    <location>
        <begin position="73"/>
        <end position="181"/>
    </location>
</feature>
<dbReference type="VEuPathDB" id="HostDB:ENSMFAG00000003882"/>
<dbReference type="Ensembl" id="ENSMFAT00000009054.2">
    <property type="protein sequence ID" value="ENSMFAP00000034823.2"/>
    <property type="gene ID" value="ENSMFAG00000003882.2"/>
</dbReference>
<evidence type="ECO:0000256" key="10">
    <source>
        <dbReference type="ARBA" id="ARBA00023136"/>
    </source>
</evidence>
<proteinExistence type="inferred from homology"/>
<evidence type="ECO:0000313" key="16">
    <source>
        <dbReference type="Ensembl" id="ENSMFAP00000034823.2"/>
    </source>
</evidence>
<comment type="subcellular location">
    <subcellularLocation>
        <location evidence="1">Golgi apparatus membrane</location>
        <topology evidence="1">Single-pass type II membrane protein</topology>
    </subcellularLocation>
    <subcellularLocation>
        <location evidence="13">Golgi apparatus</location>
        <location evidence="13">Golgi stack membrane</location>
        <topology evidence="13">Single-pass type II membrane protein</topology>
    </subcellularLocation>
</comment>
<keyword evidence="11" id="KW-0325">Glycoprotein</keyword>
<dbReference type="InterPro" id="IPR055270">
    <property type="entry name" value="Glyco_tran_10_C"/>
</dbReference>
<feature type="transmembrane region" description="Helical" evidence="13">
    <location>
        <begin position="12"/>
        <end position="34"/>
    </location>
</feature>
<dbReference type="GO" id="GO:0017083">
    <property type="term" value="F:4-galactosyl-N-acetylglucosaminide 3-alpha-L-fucosyltransferase activity"/>
    <property type="evidence" value="ECO:0007669"/>
    <property type="project" value="UniProtKB-EC"/>
</dbReference>
<evidence type="ECO:0000256" key="2">
    <source>
        <dbReference type="ARBA" id="ARBA00004922"/>
    </source>
</evidence>
<dbReference type="FunFam" id="3.40.50.11660:FF:000001">
    <property type="entry name" value="alpha-(1,3)-fucosyltransferase 9"/>
    <property type="match status" value="1"/>
</dbReference>